<keyword evidence="4" id="KW-1185">Reference proteome</keyword>
<keyword evidence="1" id="KW-0812">Transmembrane</keyword>
<organism evidence="3 4">
    <name type="scientific">Candida tropicalis (strain ATCC MYA-3404 / T1)</name>
    <name type="common">Yeast</name>
    <dbReference type="NCBI Taxonomy" id="294747"/>
    <lineage>
        <taxon>Eukaryota</taxon>
        <taxon>Fungi</taxon>
        <taxon>Dikarya</taxon>
        <taxon>Ascomycota</taxon>
        <taxon>Saccharomycotina</taxon>
        <taxon>Pichiomycetes</taxon>
        <taxon>Debaryomycetaceae</taxon>
        <taxon>Candida/Lodderomyces clade</taxon>
        <taxon>Candida</taxon>
    </lineage>
</organism>
<dbReference type="EMBL" id="GG692396">
    <property type="protein sequence ID" value="EER35000.1"/>
    <property type="molecule type" value="Genomic_DNA"/>
</dbReference>
<feature type="chain" id="PRO_5002955478" evidence="2">
    <location>
        <begin position="20"/>
        <end position="547"/>
    </location>
</feature>
<keyword evidence="1" id="KW-1133">Transmembrane helix</keyword>
<name>C5M7N0_CANTT</name>
<dbReference type="Proteomes" id="UP000002037">
    <property type="component" value="Unassembled WGS sequence"/>
</dbReference>
<sequence length="547" mass="61007">MKIHTILRFILLTLSSILANQFKIKTDIEGTEYFFKVDGQLKLQAHKGDLFQLTQDSLLELVSQSGYAISYGVDDPRLQGFPVQETKDNNISWSIDDGLLSYSEELYACGTSPPYVVSIQDDVSCFPINDLQIVMNENIVALSTIINSNKLDSSESNAIFNEYYIPSNYIEEDNFKDEDIDDNVIKITNGISLIENKLVFESAVTNTPICVDKDENSVIIERDSSEQIMIQTAIPFRKIDSEKPIKVTYHSSFLDLGFGTDGTYITIAGETIALFTISDGYLQVGDDRWIRIIQIDDEETTIPEQGQMILVGTKDEATSGWSLTDDKFALNNELVEFSSCFNAEGKSIVYASQDKCSKLDNITLQNYVAKEETVLVEEKPDTIDKSVSSFKQEDIFIELESSPIIEAINASKVLSFITTEFEFHNLISVINDTIEEKVTSIYPFDCDSSTNCSVVNVRAFEMISTTIAEETMCEEYITEVEINTKFLTHKCTTKTVNSVESTATNLAVEYPTAVPAANEGNSIKFGSFGTFICVILSIIPVVITLCV</sequence>
<dbReference type="GeneID" id="8300126"/>
<dbReference type="RefSeq" id="XP_002547555.1">
    <property type="nucleotide sequence ID" value="XM_002547509.1"/>
</dbReference>
<keyword evidence="2" id="KW-0732">Signal</keyword>
<gene>
    <name evidence="3" type="ORF">CTRG_01862</name>
</gene>
<dbReference type="AlphaFoldDB" id="C5M7N0"/>
<feature type="signal peptide" evidence="2">
    <location>
        <begin position="1"/>
        <end position="19"/>
    </location>
</feature>
<feature type="transmembrane region" description="Helical" evidence="1">
    <location>
        <begin position="525"/>
        <end position="546"/>
    </location>
</feature>
<dbReference type="KEGG" id="ctp:CTRG_01862"/>
<dbReference type="VEuPathDB" id="FungiDB:CTRG_01862"/>
<accession>C5M7N0</accession>
<evidence type="ECO:0000313" key="3">
    <source>
        <dbReference type="EMBL" id="EER35000.1"/>
    </source>
</evidence>
<evidence type="ECO:0000256" key="2">
    <source>
        <dbReference type="SAM" id="SignalP"/>
    </source>
</evidence>
<keyword evidence="1" id="KW-0472">Membrane</keyword>
<protein>
    <submittedName>
        <fullName evidence="3">Uncharacterized protein</fullName>
    </submittedName>
</protein>
<proteinExistence type="predicted"/>
<dbReference type="STRING" id="294747.C5M7N0"/>
<evidence type="ECO:0000313" key="4">
    <source>
        <dbReference type="Proteomes" id="UP000002037"/>
    </source>
</evidence>
<evidence type="ECO:0000256" key="1">
    <source>
        <dbReference type="SAM" id="Phobius"/>
    </source>
</evidence>
<reference evidence="3 4" key="1">
    <citation type="journal article" date="2009" name="Nature">
        <title>Evolution of pathogenicity and sexual reproduction in eight Candida genomes.</title>
        <authorList>
            <person name="Butler G."/>
            <person name="Rasmussen M.D."/>
            <person name="Lin M.F."/>
            <person name="Santos M.A."/>
            <person name="Sakthikumar S."/>
            <person name="Munro C.A."/>
            <person name="Rheinbay E."/>
            <person name="Grabherr M."/>
            <person name="Forche A."/>
            <person name="Reedy J.L."/>
            <person name="Agrafioti I."/>
            <person name="Arnaud M.B."/>
            <person name="Bates S."/>
            <person name="Brown A.J."/>
            <person name="Brunke S."/>
            <person name="Costanzo M.C."/>
            <person name="Fitzpatrick D.A."/>
            <person name="de Groot P.W."/>
            <person name="Harris D."/>
            <person name="Hoyer L.L."/>
            <person name="Hube B."/>
            <person name="Klis F.M."/>
            <person name="Kodira C."/>
            <person name="Lennard N."/>
            <person name="Logue M.E."/>
            <person name="Martin R."/>
            <person name="Neiman A.M."/>
            <person name="Nikolaou E."/>
            <person name="Quail M.A."/>
            <person name="Quinn J."/>
            <person name="Santos M.C."/>
            <person name="Schmitzberger F.F."/>
            <person name="Sherlock G."/>
            <person name="Shah P."/>
            <person name="Silverstein K.A."/>
            <person name="Skrzypek M.S."/>
            <person name="Soll D."/>
            <person name="Staggs R."/>
            <person name="Stansfield I."/>
            <person name="Stumpf M.P."/>
            <person name="Sudbery P.E."/>
            <person name="Srikantha T."/>
            <person name="Zeng Q."/>
            <person name="Berman J."/>
            <person name="Berriman M."/>
            <person name="Heitman J."/>
            <person name="Gow N.A."/>
            <person name="Lorenz M.C."/>
            <person name="Birren B.W."/>
            <person name="Kellis M."/>
            <person name="Cuomo C.A."/>
        </authorList>
    </citation>
    <scope>NUCLEOTIDE SEQUENCE [LARGE SCALE GENOMIC DNA]</scope>
    <source>
        <strain evidence="4">ATCC MYA-3404 / T1</strain>
    </source>
</reference>
<dbReference type="HOGENOM" id="CLU_497814_0_0_1"/>